<dbReference type="SUPFAM" id="SSF50156">
    <property type="entry name" value="PDZ domain-like"/>
    <property type="match status" value="1"/>
</dbReference>
<dbReference type="InterPro" id="IPR055287">
    <property type="entry name" value="IL-16-like"/>
</dbReference>
<dbReference type="EMBL" id="JAAKFY010000021">
    <property type="protein sequence ID" value="KAF3839744.1"/>
    <property type="molecule type" value="Genomic_DNA"/>
</dbReference>
<dbReference type="GO" id="GO:0050930">
    <property type="term" value="P:induction of positive chemotaxis"/>
    <property type="evidence" value="ECO:0007669"/>
    <property type="project" value="InterPro"/>
</dbReference>
<dbReference type="Proteomes" id="UP000518266">
    <property type="component" value="Unassembled WGS sequence"/>
</dbReference>
<dbReference type="SMART" id="SM00228">
    <property type="entry name" value="PDZ"/>
    <property type="match status" value="1"/>
</dbReference>
<dbReference type="GO" id="GO:0042609">
    <property type="term" value="F:CD4 receptor binding"/>
    <property type="evidence" value="ECO:0007669"/>
    <property type="project" value="TreeGrafter"/>
</dbReference>
<evidence type="ECO:0000313" key="4">
    <source>
        <dbReference type="Proteomes" id="UP000518266"/>
    </source>
</evidence>
<feature type="region of interest" description="Disordered" evidence="1">
    <location>
        <begin position="1"/>
        <end position="34"/>
    </location>
</feature>
<dbReference type="AlphaFoldDB" id="A0A7J5XRJ0"/>
<dbReference type="GO" id="GO:0005125">
    <property type="term" value="F:cytokine activity"/>
    <property type="evidence" value="ECO:0007669"/>
    <property type="project" value="InterPro"/>
</dbReference>
<feature type="domain" description="PDZ" evidence="2">
    <location>
        <begin position="39"/>
        <end position="121"/>
    </location>
</feature>
<feature type="compositionally biased region" description="Polar residues" evidence="1">
    <location>
        <begin position="21"/>
        <end position="34"/>
    </location>
</feature>
<dbReference type="PANTHER" id="PTHR48484">
    <property type="entry name" value="PRO-INTERLEUKIN-16"/>
    <property type="match status" value="1"/>
</dbReference>
<comment type="caution">
    <text evidence="3">The sequence shown here is derived from an EMBL/GenBank/DDBJ whole genome shotgun (WGS) entry which is preliminary data.</text>
</comment>
<accession>A0A7J5XRJ0</accession>
<dbReference type="GO" id="GO:0030595">
    <property type="term" value="P:leukocyte chemotaxis"/>
    <property type="evidence" value="ECO:0007669"/>
    <property type="project" value="TreeGrafter"/>
</dbReference>
<dbReference type="OrthoDB" id="42382at2759"/>
<dbReference type="Pfam" id="PF00595">
    <property type="entry name" value="PDZ"/>
    <property type="match status" value="1"/>
</dbReference>
<proteinExistence type="predicted"/>
<organism evidence="3 4">
    <name type="scientific">Dissostichus mawsoni</name>
    <name type="common">Antarctic cod</name>
    <dbReference type="NCBI Taxonomy" id="36200"/>
    <lineage>
        <taxon>Eukaryota</taxon>
        <taxon>Metazoa</taxon>
        <taxon>Chordata</taxon>
        <taxon>Craniata</taxon>
        <taxon>Vertebrata</taxon>
        <taxon>Euteleostomi</taxon>
        <taxon>Actinopterygii</taxon>
        <taxon>Neopterygii</taxon>
        <taxon>Teleostei</taxon>
        <taxon>Neoteleostei</taxon>
        <taxon>Acanthomorphata</taxon>
        <taxon>Eupercaria</taxon>
        <taxon>Perciformes</taxon>
        <taxon>Notothenioidei</taxon>
        <taxon>Nototheniidae</taxon>
        <taxon>Dissostichus</taxon>
    </lineage>
</organism>
<evidence type="ECO:0000259" key="2">
    <source>
        <dbReference type="PROSITE" id="PS50106"/>
    </source>
</evidence>
<name>A0A7J5XRJ0_DISMA</name>
<evidence type="ECO:0000313" key="3">
    <source>
        <dbReference type="EMBL" id="KAF3839744.1"/>
    </source>
</evidence>
<evidence type="ECO:0000256" key="1">
    <source>
        <dbReference type="SAM" id="MobiDB-lite"/>
    </source>
</evidence>
<sequence>MGVVVLRRGEVSSVQKKGRPTKNQGPTQTPSTDTGQLLCVQLEKNSRDLGFSLEGGADSNLGNRPLTVQKIFQGGPVDKMYPGDEVEEIEGVSVVGMRRMEAWTLIRKLPPGPVDVVLRRPLKNLET</sequence>
<dbReference type="PANTHER" id="PTHR48484:SF1">
    <property type="entry name" value="DENTIN SIALOPHOSPHOPROTEIN"/>
    <property type="match status" value="1"/>
</dbReference>
<protein>
    <recommendedName>
        <fullName evidence="2">PDZ domain-containing protein</fullName>
    </recommendedName>
</protein>
<dbReference type="InterPro" id="IPR036034">
    <property type="entry name" value="PDZ_sf"/>
</dbReference>
<dbReference type="Gene3D" id="2.30.42.10">
    <property type="match status" value="1"/>
</dbReference>
<keyword evidence="4" id="KW-1185">Reference proteome</keyword>
<gene>
    <name evidence="3" type="ORF">F7725_018461</name>
</gene>
<dbReference type="PROSITE" id="PS50106">
    <property type="entry name" value="PDZ"/>
    <property type="match status" value="1"/>
</dbReference>
<reference evidence="3 4" key="1">
    <citation type="submission" date="2020-03" db="EMBL/GenBank/DDBJ databases">
        <title>Dissostichus mawsoni Genome sequencing and assembly.</title>
        <authorList>
            <person name="Park H."/>
        </authorList>
    </citation>
    <scope>NUCLEOTIDE SEQUENCE [LARGE SCALE GENOMIC DNA]</scope>
    <source>
        <strain evidence="3">DM0001</strain>
        <tissue evidence="3">Muscle</tissue>
    </source>
</reference>
<dbReference type="InterPro" id="IPR001478">
    <property type="entry name" value="PDZ"/>
</dbReference>